<evidence type="ECO:0000256" key="7">
    <source>
        <dbReference type="ARBA" id="ARBA00022777"/>
    </source>
</evidence>
<dbReference type="Pfam" id="PF00294">
    <property type="entry name" value="PfkB"/>
    <property type="match status" value="1"/>
</dbReference>
<evidence type="ECO:0000313" key="14">
    <source>
        <dbReference type="EMBL" id="SCV00843.1"/>
    </source>
</evidence>
<evidence type="ECO:0000256" key="9">
    <source>
        <dbReference type="ARBA" id="ARBA00022842"/>
    </source>
</evidence>
<keyword evidence="7 12" id="KW-0418">Kinase</keyword>
<dbReference type="GO" id="GO:0005634">
    <property type="term" value="C:nucleus"/>
    <property type="evidence" value="ECO:0007669"/>
    <property type="project" value="UniProtKB-SubCell"/>
</dbReference>
<dbReference type="InterPro" id="IPR029056">
    <property type="entry name" value="Ribokinase-like"/>
</dbReference>
<comment type="function">
    <text evidence="12">Catalyzes the phosphorylation of ribose at O-5 in a reaction requiring ATP and magnesium. The resulting D-ribose-5-phosphate can then be used either for sythesis of nucleotides, histidine, and tryptophan, or as a component of the pentose phosphate pathway.</text>
</comment>
<dbReference type="InterPro" id="IPR002139">
    <property type="entry name" value="Ribo/fructo_kinase"/>
</dbReference>
<evidence type="ECO:0000256" key="3">
    <source>
        <dbReference type="ARBA" id="ARBA00016943"/>
    </source>
</evidence>
<dbReference type="UniPathway" id="UPA00916">
    <property type="reaction ID" value="UER00889"/>
</dbReference>
<dbReference type="STRING" id="1230905.A0A1G4K9P4"/>
<dbReference type="GO" id="GO:0005737">
    <property type="term" value="C:cytoplasm"/>
    <property type="evidence" value="ECO:0007669"/>
    <property type="project" value="UniProtKB-SubCell"/>
</dbReference>
<keyword evidence="9 12" id="KW-0460">Magnesium</keyword>
<keyword evidence="6 12" id="KW-0547">Nucleotide-binding</keyword>
<sequence>MLVTVFGSLNYDLVTFTKRVPNAGETFAADRFETHIGGKGLNQAVALAKLRSPTSNIKVEMIGSVGKDAFGEEILQCLQENGVCVEKIRTLTEVKTGVATILVEENSGQNRILIAAGANGCTDYVPETLEKLFPSDNLPSLDYVIFQNEIPGTIPTIQWLNAHRPGHKIVYNPSPFKETDKQIWELVDVLVVNEIEALQIVSSVYSVRDAEHMALKASKNAIMGYKSIANALTGDLLTNGDDSGVIITLGELGVVFKTKKDKEASHLEAAKVAKVVDTTGAGDTFLGAVVTQLCSGESMRDAVAFAVKASAIGIQRSGAAESIPLFNEIL</sequence>
<comment type="catalytic activity">
    <reaction evidence="12">
        <text>D-ribose + ATP = D-ribose 5-phosphate + ADP + H(+)</text>
        <dbReference type="Rhea" id="RHEA:13697"/>
        <dbReference type="ChEBI" id="CHEBI:15378"/>
        <dbReference type="ChEBI" id="CHEBI:30616"/>
        <dbReference type="ChEBI" id="CHEBI:47013"/>
        <dbReference type="ChEBI" id="CHEBI:78346"/>
        <dbReference type="ChEBI" id="CHEBI:456216"/>
        <dbReference type="EC" id="2.7.1.15"/>
    </reaction>
</comment>
<comment type="caution">
    <text evidence="12">Lacks conserved residue(s) required for the propagation of feature annotation.</text>
</comment>
<feature type="binding site" evidence="12">
    <location>
        <begin position="282"/>
        <end position="283"/>
    </location>
    <ligand>
        <name>ATP</name>
        <dbReference type="ChEBI" id="CHEBI:30616"/>
    </ligand>
</feature>
<evidence type="ECO:0000256" key="4">
    <source>
        <dbReference type="ARBA" id="ARBA00022679"/>
    </source>
</evidence>
<comment type="cofactor">
    <cofactor evidence="12">
        <name>Mg(2+)</name>
        <dbReference type="ChEBI" id="CHEBI:18420"/>
    </cofactor>
    <text evidence="12">Requires a divalent cation, most likely magnesium in vivo, as an electrophilic catalyst to aid phosphoryl group transfer. It is the chelate of the metal and the nucleotide that is the actual substrate.</text>
</comment>
<feature type="binding site" evidence="12">
    <location>
        <position position="316"/>
    </location>
    <ligand>
        <name>K(+)</name>
        <dbReference type="ChEBI" id="CHEBI:29103"/>
    </ligand>
</feature>
<feature type="domain" description="Carbohydrate kinase PfkB" evidence="13">
    <location>
        <begin position="3"/>
        <end position="324"/>
    </location>
</feature>
<feature type="binding site" evidence="12">
    <location>
        <position position="279"/>
    </location>
    <ligand>
        <name>K(+)</name>
        <dbReference type="ChEBI" id="CHEBI:29103"/>
    </ligand>
</feature>
<dbReference type="InterPro" id="IPR011611">
    <property type="entry name" value="PfkB_dom"/>
</dbReference>
<feature type="binding site" evidence="12">
    <location>
        <position position="283"/>
    </location>
    <ligand>
        <name>substrate</name>
    </ligand>
</feature>
<feature type="binding site" evidence="12">
    <location>
        <position position="277"/>
    </location>
    <ligand>
        <name>K(+)</name>
        <dbReference type="ChEBI" id="CHEBI:29103"/>
    </ligand>
</feature>
<organism evidence="14 15">
    <name type="scientific">Lachancea mirantina</name>
    <dbReference type="NCBI Taxonomy" id="1230905"/>
    <lineage>
        <taxon>Eukaryota</taxon>
        <taxon>Fungi</taxon>
        <taxon>Dikarya</taxon>
        <taxon>Ascomycota</taxon>
        <taxon>Saccharomycotina</taxon>
        <taxon>Saccharomycetes</taxon>
        <taxon>Saccharomycetales</taxon>
        <taxon>Saccharomycetaceae</taxon>
        <taxon>Lachancea</taxon>
    </lineage>
</organism>
<keyword evidence="12" id="KW-0963">Cytoplasm</keyword>
<feature type="binding site" evidence="12">
    <location>
        <begin position="10"/>
        <end position="12"/>
    </location>
    <ligand>
        <name>substrate</name>
    </ligand>
</feature>
<comment type="similarity">
    <text evidence="12">Belongs to the carbohydrate kinase PfkB family. Ribokinase subfamily.</text>
</comment>
<comment type="pathway">
    <text evidence="12">Carbohydrate metabolism; D-ribose degradation; D-ribose 5-phosphate from beta-D-ribopyranose: step 2/2.</text>
</comment>
<evidence type="ECO:0000256" key="2">
    <source>
        <dbReference type="ARBA" id="ARBA00012035"/>
    </source>
</evidence>
<feature type="binding site" evidence="12">
    <location>
        <begin position="38"/>
        <end position="42"/>
    </location>
    <ligand>
        <name>substrate</name>
    </ligand>
</feature>
<protein>
    <recommendedName>
        <fullName evidence="3 12">Ribokinase</fullName>
        <shortName evidence="12">RK</shortName>
        <ecNumber evidence="2 12">2.7.1.15</ecNumber>
    </recommendedName>
</protein>
<dbReference type="Proteomes" id="UP000191024">
    <property type="component" value="Chromosome G"/>
</dbReference>
<keyword evidence="15" id="KW-1185">Reference proteome</keyword>
<keyword evidence="11 12" id="KW-0119">Carbohydrate metabolism</keyword>
<dbReference type="PANTHER" id="PTHR10584">
    <property type="entry name" value="SUGAR KINASE"/>
    <property type="match status" value="1"/>
</dbReference>
<evidence type="ECO:0000259" key="13">
    <source>
        <dbReference type="Pfam" id="PF00294"/>
    </source>
</evidence>
<dbReference type="GO" id="GO:0046872">
    <property type="term" value="F:metal ion binding"/>
    <property type="evidence" value="ECO:0007669"/>
    <property type="project" value="UniProtKB-KW"/>
</dbReference>
<dbReference type="AlphaFoldDB" id="A0A1G4K9P4"/>
<evidence type="ECO:0000256" key="6">
    <source>
        <dbReference type="ARBA" id="ARBA00022741"/>
    </source>
</evidence>
<dbReference type="InterPro" id="IPR002173">
    <property type="entry name" value="Carboh/pur_kinase_PfkB_CS"/>
</dbReference>
<feature type="binding site" evidence="12">
    <location>
        <position position="322"/>
    </location>
    <ligand>
        <name>K(+)</name>
        <dbReference type="ChEBI" id="CHEBI:29103"/>
    </ligand>
</feature>
<dbReference type="PROSITE" id="PS00584">
    <property type="entry name" value="PFKB_KINASES_2"/>
    <property type="match status" value="1"/>
</dbReference>
<dbReference type="HAMAP" id="MF_01987">
    <property type="entry name" value="Ribokinase"/>
    <property type="match status" value="1"/>
</dbReference>
<feature type="binding site" evidence="12">
    <location>
        <position position="313"/>
    </location>
    <ligand>
        <name>K(+)</name>
        <dbReference type="ChEBI" id="CHEBI:29103"/>
    </ligand>
</feature>
<evidence type="ECO:0000256" key="12">
    <source>
        <dbReference type="HAMAP-Rule" id="MF_03215"/>
    </source>
</evidence>
<dbReference type="GO" id="GO:0004747">
    <property type="term" value="F:ribokinase activity"/>
    <property type="evidence" value="ECO:0007669"/>
    <property type="project" value="UniProtKB-UniRule"/>
</dbReference>
<evidence type="ECO:0000256" key="11">
    <source>
        <dbReference type="ARBA" id="ARBA00023277"/>
    </source>
</evidence>
<keyword evidence="8 12" id="KW-0067">ATP-binding</keyword>
<dbReference type="Gene3D" id="3.40.1190.20">
    <property type="match status" value="1"/>
</dbReference>
<dbReference type="CDD" id="cd01174">
    <property type="entry name" value="ribokinase"/>
    <property type="match status" value="1"/>
</dbReference>
<dbReference type="EMBL" id="LT598469">
    <property type="protein sequence ID" value="SCV00843.1"/>
    <property type="molecule type" value="Genomic_DNA"/>
</dbReference>
<dbReference type="SUPFAM" id="SSF53613">
    <property type="entry name" value="Ribokinase-like"/>
    <property type="match status" value="1"/>
</dbReference>
<keyword evidence="4 12" id="KW-0808">Transferase</keyword>
<name>A0A1G4K9P4_9SACH</name>
<proteinExistence type="inferred from homology"/>
<accession>A0A1G4K9P4</accession>
<dbReference type="GO" id="GO:0019303">
    <property type="term" value="P:D-ribose catabolic process"/>
    <property type="evidence" value="ECO:0007669"/>
    <property type="project" value="UniProtKB-UniRule"/>
</dbReference>
<feature type="active site" description="Proton acceptor" evidence="12">
    <location>
        <position position="283"/>
    </location>
</feature>
<comment type="activity regulation">
    <text evidence="12">Activated by a monovalent cation that binds near, but not in, the active site. The most likely occupant of the site in vivo is potassium. Ion binding induces a conformational change that may alter substrate affinity.</text>
</comment>
<feature type="binding site" evidence="12">
    <location>
        <begin position="248"/>
        <end position="253"/>
    </location>
    <ligand>
        <name>ATP</name>
        <dbReference type="ChEBI" id="CHEBI:30616"/>
    </ligand>
</feature>
<feature type="binding site" evidence="12">
    <location>
        <position position="318"/>
    </location>
    <ligand>
        <name>K(+)</name>
        <dbReference type="ChEBI" id="CHEBI:29103"/>
    </ligand>
</feature>
<dbReference type="PRINTS" id="PR00990">
    <property type="entry name" value="RIBOKINASE"/>
</dbReference>
<keyword evidence="10 12" id="KW-0630">Potassium</keyword>
<evidence type="ECO:0000256" key="8">
    <source>
        <dbReference type="ARBA" id="ARBA00022840"/>
    </source>
</evidence>
<dbReference type="PANTHER" id="PTHR10584:SF166">
    <property type="entry name" value="RIBOKINASE"/>
    <property type="match status" value="1"/>
</dbReference>
<evidence type="ECO:0000256" key="10">
    <source>
        <dbReference type="ARBA" id="ARBA00022958"/>
    </source>
</evidence>
<dbReference type="EC" id="2.7.1.15" evidence="2 12"/>
<comment type="subcellular location">
    <subcellularLocation>
        <location evidence="12">Cytoplasm</location>
    </subcellularLocation>
    <subcellularLocation>
        <location evidence="12">Nucleus</location>
    </subcellularLocation>
</comment>
<keyword evidence="5 12" id="KW-0479">Metal-binding</keyword>
<evidence type="ECO:0000313" key="15">
    <source>
        <dbReference type="Proteomes" id="UP000191024"/>
    </source>
</evidence>
<feature type="binding site" evidence="12">
    <location>
        <position position="193"/>
    </location>
    <ligand>
        <name>ATP</name>
        <dbReference type="ChEBI" id="CHEBI:30616"/>
    </ligand>
</feature>
<evidence type="ECO:0000256" key="5">
    <source>
        <dbReference type="ARBA" id="ARBA00022723"/>
    </source>
</evidence>
<dbReference type="GO" id="GO:0005524">
    <property type="term" value="F:ATP binding"/>
    <property type="evidence" value="ECO:0007669"/>
    <property type="project" value="UniProtKB-UniRule"/>
</dbReference>
<comment type="subunit">
    <text evidence="12">Homodimer.</text>
</comment>
<reference evidence="14 15" key="1">
    <citation type="submission" date="2016-03" db="EMBL/GenBank/DDBJ databases">
        <authorList>
            <person name="Devillers H."/>
        </authorList>
    </citation>
    <scope>NUCLEOTIDE SEQUENCE [LARGE SCALE GENOMIC DNA]</scope>
    <source>
        <strain evidence="14">CBS 11717</strain>
    </source>
</reference>
<dbReference type="OrthoDB" id="415590at2759"/>
<dbReference type="InterPro" id="IPR011877">
    <property type="entry name" value="Ribokinase"/>
</dbReference>
<keyword evidence="12" id="KW-0539">Nucleus</keyword>
<gene>
    <name evidence="12" type="primary">RBK1</name>
    <name evidence="14" type="ORF">LAMI_0G07668G</name>
</gene>
<feature type="binding site" evidence="12">
    <location>
        <position position="149"/>
    </location>
    <ligand>
        <name>substrate</name>
    </ligand>
</feature>
<comment type="similarity">
    <text evidence="1">Belongs to the carbohydrate kinase pfkB family.</text>
</comment>
<evidence type="ECO:0000256" key="1">
    <source>
        <dbReference type="ARBA" id="ARBA00005380"/>
    </source>
</evidence>